<gene>
    <name evidence="1" type="ORF">ABT404_06510</name>
</gene>
<dbReference type="EMBL" id="JBEPEK010000030">
    <property type="protein sequence ID" value="MER7179122.1"/>
    <property type="molecule type" value="Genomic_DNA"/>
</dbReference>
<protein>
    <submittedName>
        <fullName evidence="1">Uncharacterized protein</fullName>
    </submittedName>
</protein>
<organism evidence="1 2">
    <name type="scientific">Streptomyces hyaluromycini</name>
    <dbReference type="NCBI Taxonomy" id="1377993"/>
    <lineage>
        <taxon>Bacteria</taxon>
        <taxon>Bacillati</taxon>
        <taxon>Actinomycetota</taxon>
        <taxon>Actinomycetes</taxon>
        <taxon>Kitasatosporales</taxon>
        <taxon>Streptomycetaceae</taxon>
        <taxon>Streptomyces</taxon>
    </lineage>
</organism>
<proteinExistence type="predicted"/>
<reference evidence="1 2" key="1">
    <citation type="submission" date="2024-06" db="EMBL/GenBank/DDBJ databases">
        <title>The Natural Products Discovery Center: Release of the First 8490 Sequenced Strains for Exploring Actinobacteria Biosynthetic Diversity.</title>
        <authorList>
            <person name="Kalkreuter E."/>
            <person name="Kautsar S.A."/>
            <person name="Yang D."/>
            <person name="Bader C.D."/>
            <person name="Teijaro C.N."/>
            <person name="Fluegel L."/>
            <person name="Davis C.M."/>
            <person name="Simpson J.R."/>
            <person name="Lauterbach L."/>
            <person name="Steele A.D."/>
            <person name="Gui C."/>
            <person name="Meng S."/>
            <person name="Li G."/>
            <person name="Viehrig K."/>
            <person name="Ye F."/>
            <person name="Su P."/>
            <person name="Kiefer A.F."/>
            <person name="Nichols A."/>
            <person name="Cepeda A.J."/>
            <person name="Yan W."/>
            <person name="Fan B."/>
            <person name="Jiang Y."/>
            <person name="Adhikari A."/>
            <person name="Zheng C.-J."/>
            <person name="Schuster L."/>
            <person name="Cowan T.M."/>
            <person name="Smanski M.J."/>
            <person name="Chevrette M.G."/>
            <person name="De Carvalho L.P.S."/>
            <person name="Shen B."/>
        </authorList>
    </citation>
    <scope>NUCLEOTIDE SEQUENCE [LARGE SCALE GENOMIC DNA]</scope>
    <source>
        <strain evidence="1 2">NPDC000234</strain>
    </source>
</reference>
<dbReference type="Proteomes" id="UP001474181">
    <property type="component" value="Unassembled WGS sequence"/>
</dbReference>
<comment type="caution">
    <text evidence="1">The sequence shown here is derived from an EMBL/GenBank/DDBJ whole genome shotgun (WGS) entry which is preliminary data.</text>
</comment>
<evidence type="ECO:0000313" key="2">
    <source>
        <dbReference type="Proteomes" id="UP001474181"/>
    </source>
</evidence>
<name>A0ABV1WQJ8_9ACTN</name>
<dbReference type="RefSeq" id="WP_350778047.1">
    <property type="nucleotide sequence ID" value="NZ_JBEPEK010000030.1"/>
</dbReference>
<evidence type="ECO:0000313" key="1">
    <source>
        <dbReference type="EMBL" id="MER7179122.1"/>
    </source>
</evidence>
<sequence>MTDRPGPSTTTVALAAPGDGPAAVALGALAVDGLMPAPGAAPSALAQAIDLYGGKVPLPYGYGRCLIARIGDSVAGMAYTTPPIR</sequence>
<keyword evidence="2" id="KW-1185">Reference proteome</keyword>
<accession>A0ABV1WQJ8</accession>